<evidence type="ECO:0000256" key="5">
    <source>
        <dbReference type="ARBA" id="ARBA00022679"/>
    </source>
</evidence>
<organism evidence="15 16">
    <name type="scientific">Merluccius polli</name>
    <name type="common">Benguela hake</name>
    <name type="synonym">Merluccius cadenati</name>
    <dbReference type="NCBI Taxonomy" id="89951"/>
    <lineage>
        <taxon>Eukaryota</taxon>
        <taxon>Metazoa</taxon>
        <taxon>Chordata</taxon>
        <taxon>Craniata</taxon>
        <taxon>Vertebrata</taxon>
        <taxon>Euteleostomi</taxon>
        <taxon>Actinopterygii</taxon>
        <taxon>Neopterygii</taxon>
        <taxon>Teleostei</taxon>
        <taxon>Neoteleostei</taxon>
        <taxon>Acanthomorphata</taxon>
        <taxon>Zeiogadaria</taxon>
        <taxon>Gadariae</taxon>
        <taxon>Gadiformes</taxon>
        <taxon>Gadoidei</taxon>
        <taxon>Merlucciidae</taxon>
        <taxon>Merluccius</taxon>
    </lineage>
</organism>
<gene>
    <name evidence="15" type="primary">Abhd14b</name>
    <name evidence="15" type="ORF">N1851_028269</name>
</gene>
<dbReference type="PANTHER" id="PTHR46197">
    <property type="entry name" value="PROTEIN ABHD14B-LIKE"/>
    <property type="match status" value="1"/>
</dbReference>
<keyword evidence="16" id="KW-1185">Reference proteome</keyword>
<dbReference type="FunFam" id="3.40.50.1820:FF:000077">
    <property type="entry name" value="Abhydrolase domain containing 14B"/>
    <property type="match status" value="1"/>
</dbReference>
<evidence type="ECO:0000256" key="13">
    <source>
        <dbReference type="ARBA" id="ARBA00049262"/>
    </source>
</evidence>
<dbReference type="Gene3D" id="3.40.50.1820">
    <property type="entry name" value="alpha/beta hydrolase"/>
    <property type="match status" value="1"/>
</dbReference>
<dbReference type="GO" id="GO:0016746">
    <property type="term" value="F:acyltransferase activity"/>
    <property type="evidence" value="ECO:0007669"/>
    <property type="project" value="UniProtKB-KW"/>
</dbReference>
<dbReference type="InterPro" id="IPR029058">
    <property type="entry name" value="AB_hydrolase_fold"/>
</dbReference>
<feature type="domain" description="AB hydrolase-1" evidence="14">
    <location>
        <begin position="37"/>
        <end position="141"/>
    </location>
</feature>
<comment type="function">
    <text evidence="12">Acts as an atypical protein-lysine deacetylase in vitro. Catalyzes the deacetylation of lysine residues using CoA as substrate, generating acetyl-CoA and the free amine of protein-lysine residues. Additional experiments are however required to confirm the protein-lysine deacetylase activity in vivo. Has hydrolase activity towards various surrogate p-nitrophenyl (pNp) substrates, such as pNp-butyrate, pNp-acetate and pNp-octanoate in vitro, with a strong preference for pNp-acetate. May activate transcription.</text>
</comment>
<comment type="caution">
    <text evidence="15">The sequence shown here is derived from an EMBL/GenBank/DDBJ whole genome shotgun (WGS) entry which is preliminary data.</text>
</comment>
<evidence type="ECO:0000259" key="14">
    <source>
        <dbReference type="Pfam" id="PF00561"/>
    </source>
</evidence>
<evidence type="ECO:0000256" key="8">
    <source>
        <dbReference type="ARBA" id="ARBA00037942"/>
    </source>
</evidence>
<evidence type="ECO:0000313" key="15">
    <source>
        <dbReference type="EMBL" id="KAK0135892.1"/>
    </source>
</evidence>
<evidence type="ECO:0000256" key="12">
    <source>
        <dbReference type="ARBA" id="ARBA00045947"/>
    </source>
</evidence>
<evidence type="ECO:0000256" key="3">
    <source>
        <dbReference type="ARBA" id="ARBA00022490"/>
    </source>
</evidence>
<dbReference type="GO" id="GO:0045944">
    <property type="term" value="P:positive regulation of transcription by RNA polymerase II"/>
    <property type="evidence" value="ECO:0007669"/>
    <property type="project" value="TreeGrafter"/>
</dbReference>
<accession>A0AA47NTQ3</accession>
<keyword evidence="7" id="KW-0012">Acyltransferase</keyword>
<comment type="similarity">
    <text evidence="8">Belongs to the AB hydrolase superfamily. ABHD14 family.</text>
</comment>
<name>A0AA47NTQ3_MERPO</name>
<keyword evidence="3" id="KW-0963">Cytoplasm</keyword>
<dbReference type="InterPro" id="IPR000073">
    <property type="entry name" value="AB_hydrolase_1"/>
</dbReference>
<comment type="subcellular location">
    <subcellularLocation>
        <location evidence="2">Cytoplasm</location>
    </subcellularLocation>
    <subcellularLocation>
        <location evidence="1">Nucleus</location>
    </subcellularLocation>
</comment>
<sequence>MSAVEMTEGSVHVESYCETPLFYRQSQPLSGAPQVSVLLLHGIRFSSEDWLRIGTLEALAKAGCRAVALDLPGLGQSKSAAAPAALGQLAPAGFLKQVCEKLGLDPVVVVSPSLSGMYSLPFLMEHQPAVRAYVPVAPICTDKFTAEQYQAVKVPTLIVYGDQDAQLGELSLGNLSKLANHRVVVMKGAGHPCYLDDPDTWHKALVEFLHTLFICTKEWSDKDRCPKEGAKSSALTHTHTDIHTHAHKKLTKINKKYFTLDLKLTSSAVFLFF</sequence>
<dbReference type="Pfam" id="PF00561">
    <property type="entry name" value="Abhydrolase_1"/>
    <property type="match status" value="1"/>
</dbReference>
<evidence type="ECO:0000256" key="10">
    <source>
        <dbReference type="ARBA" id="ARBA00041074"/>
    </source>
</evidence>
<proteinExistence type="inferred from homology"/>
<evidence type="ECO:0000256" key="6">
    <source>
        <dbReference type="ARBA" id="ARBA00023242"/>
    </source>
</evidence>
<evidence type="ECO:0000256" key="9">
    <source>
        <dbReference type="ARBA" id="ARBA00038705"/>
    </source>
</evidence>
<dbReference type="PANTHER" id="PTHR46197:SF2">
    <property type="entry name" value="PROTEIN-LYSINE DEACYLASE ABHD14B-RELATED"/>
    <property type="match status" value="1"/>
</dbReference>
<reference evidence="15" key="1">
    <citation type="journal article" date="2023" name="Front. Mar. Sci.">
        <title>A new Merluccius polli reference genome to investigate the effects of global change in West African waters.</title>
        <authorList>
            <person name="Mateo J.L."/>
            <person name="Blanco-Fernandez C."/>
            <person name="Garcia-Vazquez E."/>
            <person name="Machado-Schiaffino G."/>
        </authorList>
    </citation>
    <scope>NUCLEOTIDE SEQUENCE</scope>
    <source>
        <strain evidence="15">C29</strain>
        <tissue evidence="15">Fin</tissue>
    </source>
</reference>
<evidence type="ECO:0000256" key="2">
    <source>
        <dbReference type="ARBA" id="ARBA00004496"/>
    </source>
</evidence>
<comment type="subunit">
    <text evidence="9">May interact with TAF1.</text>
</comment>
<keyword evidence="4" id="KW-0597">Phosphoprotein</keyword>
<evidence type="ECO:0000256" key="4">
    <source>
        <dbReference type="ARBA" id="ARBA00022553"/>
    </source>
</evidence>
<dbReference type="GO" id="GO:0005737">
    <property type="term" value="C:cytoplasm"/>
    <property type="evidence" value="ECO:0007669"/>
    <property type="project" value="UniProtKB-SubCell"/>
</dbReference>
<dbReference type="SUPFAM" id="SSF53474">
    <property type="entry name" value="alpha/beta-Hydrolases"/>
    <property type="match status" value="1"/>
</dbReference>
<protein>
    <recommendedName>
        <fullName evidence="10">Putative protein-lysine deacylase ABHD14B</fullName>
    </recommendedName>
    <alternativeName>
        <fullName evidence="11">Alpha/beta hydrolase domain-containing protein 14B</fullName>
    </alternativeName>
</protein>
<dbReference type="Proteomes" id="UP001174136">
    <property type="component" value="Unassembled WGS sequence"/>
</dbReference>
<evidence type="ECO:0000313" key="16">
    <source>
        <dbReference type="Proteomes" id="UP001174136"/>
    </source>
</evidence>
<evidence type="ECO:0000256" key="1">
    <source>
        <dbReference type="ARBA" id="ARBA00004123"/>
    </source>
</evidence>
<keyword evidence="5" id="KW-0808">Transferase</keyword>
<keyword evidence="6" id="KW-0539">Nucleus</keyword>
<evidence type="ECO:0000256" key="7">
    <source>
        <dbReference type="ARBA" id="ARBA00023315"/>
    </source>
</evidence>
<dbReference type="GO" id="GO:0005634">
    <property type="term" value="C:nucleus"/>
    <property type="evidence" value="ECO:0007669"/>
    <property type="project" value="UniProtKB-SubCell"/>
</dbReference>
<dbReference type="GO" id="GO:0016787">
    <property type="term" value="F:hydrolase activity"/>
    <property type="evidence" value="ECO:0007669"/>
    <property type="project" value="TreeGrafter"/>
</dbReference>
<comment type="catalytic activity">
    <reaction evidence="13">
        <text>L-lysyl-[protein] + acetyl-CoA = N(6)-acetyl-L-lysyl-[protein] + CoA + H(+)</text>
        <dbReference type="Rhea" id="RHEA:45948"/>
        <dbReference type="Rhea" id="RHEA-COMP:9752"/>
        <dbReference type="Rhea" id="RHEA-COMP:10731"/>
        <dbReference type="ChEBI" id="CHEBI:15378"/>
        <dbReference type="ChEBI" id="CHEBI:29969"/>
        <dbReference type="ChEBI" id="CHEBI:57287"/>
        <dbReference type="ChEBI" id="CHEBI:57288"/>
        <dbReference type="ChEBI" id="CHEBI:61930"/>
    </reaction>
    <physiologicalReaction direction="right-to-left" evidence="13">
        <dbReference type="Rhea" id="RHEA:45950"/>
    </physiologicalReaction>
</comment>
<dbReference type="EMBL" id="JAOPHQ010005405">
    <property type="protein sequence ID" value="KAK0135892.1"/>
    <property type="molecule type" value="Genomic_DNA"/>
</dbReference>
<dbReference type="AlphaFoldDB" id="A0AA47NTQ3"/>
<evidence type="ECO:0000256" key="11">
    <source>
        <dbReference type="ARBA" id="ARBA00043029"/>
    </source>
</evidence>